<protein>
    <submittedName>
        <fullName evidence="1">Uncharacterized protein</fullName>
    </submittedName>
</protein>
<evidence type="ECO:0000313" key="2">
    <source>
        <dbReference type="Proteomes" id="UP001211907"/>
    </source>
</evidence>
<name>A0AAD5SUB2_9FUNG</name>
<dbReference type="Proteomes" id="UP001211907">
    <property type="component" value="Unassembled WGS sequence"/>
</dbReference>
<dbReference type="AlphaFoldDB" id="A0AAD5SUB2"/>
<gene>
    <name evidence="1" type="ORF">HK100_003169</name>
</gene>
<comment type="caution">
    <text evidence="1">The sequence shown here is derived from an EMBL/GenBank/DDBJ whole genome shotgun (WGS) entry which is preliminary data.</text>
</comment>
<evidence type="ECO:0000313" key="1">
    <source>
        <dbReference type="EMBL" id="KAJ3110045.1"/>
    </source>
</evidence>
<feature type="non-terminal residue" evidence="1">
    <location>
        <position position="117"/>
    </location>
</feature>
<organism evidence="1 2">
    <name type="scientific">Physocladia obscura</name>
    <dbReference type="NCBI Taxonomy" id="109957"/>
    <lineage>
        <taxon>Eukaryota</taxon>
        <taxon>Fungi</taxon>
        <taxon>Fungi incertae sedis</taxon>
        <taxon>Chytridiomycota</taxon>
        <taxon>Chytridiomycota incertae sedis</taxon>
        <taxon>Chytridiomycetes</taxon>
        <taxon>Chytridiales</taxon>
        <taxon>Chytriomycetaceae</taxon>
        <taxon>Physocladia</taxon>
    </lineage>
</organism>
<dbReference type="EMBL" id="JADGJH010001776">
    <property type="protein sequence ID" value="KAJ3110045.1"/>
    <property type="molecule type" value="Genomic_DNA"/>
</dbReference>
<reference evidence="1" key="1">
    <citation type="submission" date="2020-05" db="EMBL/GenBank/DDBJ databases">
        <title>Phylogenomic resolution of chytrid fungi.</title>
        <authorList>
            <person name="Stajich J.E."/>
            <person name="Amses K."/>
            <person name="Simmons R."/>
            <person name="Seto K."/>
            <person name="Myers J."/>
            <person name="Bonds A."/>
            <person name="Quandt C.A."/>
            <person name="Barry K."/>
            <person name="Liu P."/>
            <person name="Grigoriev I."/>
            <person name="Longcore J.E."/>
            <person name="James T.Y."/>
        </authorList>
    </citation>
    <scope>NUCLEOTIDE SEQUENCE</scope>
    <source>
        <strain evidence="1">JEL0513</strain>
    </source>
</reference>
<keyword evidence="2" id="KW-1185">Reference proteome</keyword>
<accession>A0AAD5SUB2</accession>
<proteinExistence type="predicted"/>
<sequence length="117" mass="11597">MDQRQWGLRCCDSDDDSGGVGRAAWSADAGSARGGRAAEAAGDCVSGGAQNAAHSQRTPAATMVRLGPTAARRLGGSAAGLVVVAVHCGMHGVVRATGETVRSTRHPCGALAGVADV</sequence>